<evidence type="ECO:0000313" key="8">
    <source>
        <dbReference type="EMBL" id="ARX80213.1"/>
    </source>
</evidence>
<dbReference type="GO" id="GO:0005886">
    <property type="term" value="C:plasma membrane"/>
    <property type="evidence" value="ECO:0007669"/>
    <property type="project" value="TreeGrafter"/>
</dbReference>
<dbReference type="Pfam" id="PF00230">
    <property type="entry name" value="MIP"/>
    <property type="match status" value="1"/>
</dbReference>
<feature type="transmembrane region" description="Helical" evidence="7">
    <location>
        <begin position="50"/>
        <end position="70"/>
    </location>
</feature>
<keyword evidence="5" id="KW-0813">Transport</keyword>
<organism evidence="8">
    <name type="scientific">Blomia tropicalis</name>
    <name type="common">Mite</name>
    <dbReference type="NCBI Taxonomy" id="40697"/>
    <lineage>
        <taxon>Eukaryota</taxon>
        <taxon>Metazoa</taxon>
        <taxon>Ecdysozoa</taxon>
        <taxon>Arthropoda</taxon>
        <taxon>Chelicerata</taxon>
        <taxon>Arachnida</taxon>
        <taxon>Acari</taxon>
        <taxon>Acariformes</taxon>
        <taxon>Sarcoptiformes</taxon>
        <taxon>Astigmata</taxon>
        <taxon>Glycyphagoidea</taxon>
        <taxon>Echimyopodidae</taxon>
        <taxon>Blomia</taxon>
    </lineage>
</organism>
<reference evidence="8" key="1">
    <citation type="submission" date="2016-08" db="EMBL/GenBank/DDBJ databases">
        <title>Identification of aquaporins from Blomia tropicalis.</title>
        <authorList>
            <person name="Cui Y."/>
        </authorList>
    </citation>
    <scope>NUCLEOTIDE SEQUENCE</scope>
</reference>
<dbReference type="SUPFAM" id="SSF81338">
    <property type="entry name" value="Aquaporin-like"/>
    <property type="match status" value="1"/>
</dbReference>
<dbReference type="NCBIfam" id="TIGR00861">
    <property type="entry name" value="MIP"/>
    <property type="match status" value="1"/>
</dbReference>
<evidence type="ECO:0000256" key="1">
    <source>
        <dbReference type="ARBA" id="ARBA00004141"/>
    </source>
</evidence>
<feature type="compositionally biased region" description="Low complexity" evidence="6">
    <location>
        <begin position="314"/>
        <end position="325"/>
    </location>
</feature>
<feature type="region of interest" description="Disordered" evidence="6">
    <location>
        <begin position="367"/>
        <end position="422"/>
    </location>
</feature>
<dbReference type="PANTHER" id="PTHR19139:SF268">
    <property type="entry name" value="NEUROGENIC PROTEIN BIG BRAIN"/>
    <property type="match status" value="1"/>
</dbReference>
<feature type="transmembrane region" description="Helical" evidence="7">
    <location>
        <begin position="210"/>
        <end position="230"/>
    </location>
</feature>
<dbReference type="InterPro" id="IPR023271">
    <property type="entry name" value="Aquaporin-like"/>
</dbReference>
<keyword evidence="4 7" id="KW-0472">Membrane</keyword>
<evidence type="ECO:0000256" key="4">
    <source>
        <dbReference type="ARBA" id="ARBA00023136"/>
    </source>
</evidence>
<dbReference type="AlphaFoldDB" id="A0A1Z1W2A6"/>
<comment type="subcellular location">
    <subcellularLocation>
        <location evidence="1">Membrane</location>
        <topology evidence="1">Multi-pass membrane protein</topology>
    </subcellularLocation>
</comment>
<dbReference type="EMBL" id="KX655543">
    <property type="protein sequence ID" value="ARX80213.1"/>
    <property type="molecule type" value="mRNA"/>
</dbReference>
<protein>
    <submittedName>
        <fullName evidence="8">Aquaporin</fullName>
    </submittedName>
</protein>
<evidence type="ECO:0000256" key="7">
    <source>
        <dbReference type="SAM" id="Phobius"/>
    </source>
</evidence>
<feature type="compositionally biased region" description="Low complexity" evidence="6">
    <location>
        <begin position="388"/>
        <end position="409"/>
    </location>
</feature>
<comment type="similarity">
    <text evidence="5">Belongs to the MIP/aquaporin (TC 1.A.8) family.</text>
</comment>
<dbReference type="GO" id="GO:0015250">
    <property type="term" value="F:water channel activity"/>
    <property type="evidence" value="ECO:0007669"/>
    <property type="project" value="TreeGrafter"/>
</dbReference>
<accession>A0A1Z1W2A6</accession>
<feature type="transmembrane region" description="Helical" evidence="7">
    <location>
        <begin position="176"/>
        <end position="198"/>
    </location>
</feature>
<evidence type="ECO:0000256" key="2">
    <source>
        <dbReference type="ARBA" id="ARBA00022692"/>
    </source>
</evidence>
<name>A0A1Z1W2A6_BLOTA</name>
<dbReference type="CDD" id="cd00333">
    <property type="entry name" value="MIP"/>
    <property type="match status" value="1"/>
</dbReference>
<evidence type="ECO:0000256" key="3">
    <source>
        <dbReference type="ARBA" id="ARBA00022989"/>
    </source>
</evidence>
<sequence length="458" mass="49875">MMATPKLGPTSSTESLLLHLLCRVDAARHRTLVRQRKRHSMSTEFRTLDFWRAIIAECLASFLYVFLLCATHLTWNGSMFIFGPTPSWLVVALTSGFAMATLVQCFGHISGGHVNPALTCALLVTKKISPLRALFYLIAHCSGAIAGAALLYGVTVTGSQSMGPLGITIGHDSLNSWQVLTVEFMLTFVVIFTTFATYDSNRRSFGSDSLSIGAAYLVASLTGLPASGASMNPARSLGPAFVMNRWQYHWVYWIGPLTGAIVAALIYEFIFDTKKVGTFVMDTFDDIERDSNVEDDYEDPDINKMTNHKTMYHSTSAASSGSSSGQRSNHTQHSIVSVHGPPGPHYDAYRPMIGTFTQSSTIQEVSPTIYNEPTGPTNFYQSDRSDRNGSNSNNNNNNNGSSSNSSNNGNGNGTNTFFCPPTGTTRFGHNTMRASLPHHRINYDGTVIGPVSGVNPKF</sequence>
<proteinExistence type="evidence at transcript level"/>
<feature type="compositionally biased region" description="Polar residues" evidence="6">
    <location>
        <begin position="326"/>
        <end position="335"/>
    </location>
</feature>
<gene>
    <name evidence="8" type="primary">AQP4</name>
</gene>
<feature type="compositionally biased region" description="Polar residues" evidence="6">
    <location>
        <begin position="367"/>
        <end position="382"/>
    </location>
</feature>
<evidence type="ECO:0000256" key="5">
    <source>
        <dbReference type="RuleBase" id="RU000477"/>
    </source>
</evidence>
<evidence type="ECO:0000256" key="6">
    <source>
        <dbReference type="SAM" id="MobiDB-lite"/>
    </source>
</evidence>
<dbReference type="Gene3D" id="1.20.1080.10">
    <property type="entry name" value="Glycerol uptake facilitator protein"/>
    <property type="match status" value="1"/>
</dbReference>
<dbReference type="PANTHER" id="PTHR19139">
    <property type="entry name" value="AQUAPORIN TRANSPORTER"/>
    <property type="match status" value="1"/>
</dbReference>
<feature type="transmembrane region" description="Helical" evidence="7">
    <location>
        <begin position="250"/>
        <end position="271"/>
    </location>
</feature>
<dbReference type="InterPro" id="IPR000425">
    <property type="entry name" value="MIP"/>
</dbReference>
<dbReference type="PRINTS" id="PR00783">
    <property type="entry name" value="MINTRINSICP"/>
</dbReference>
<keyword evidence="2 5" id="KW-0812">Transmembrane</keyword>
<feature type="transmembrane region" description="Helical" evidence="7">
    <location>
        <begin position="133"/>
        <end position="156"/>
    </location>
</feature>
<dbReference type="InterPro" id="IPR034294">
    <property type="entry name" value="Aquaporin_transptr"/>
</dbReference>
<keyword evidence="3 7" id="KW-1133">Transmembrane helix</keyword>
<feature type="region of interest" description="Disordered" evidence="6">
    <location>
        <begin position="312"/>
        <end position="351"/>
    </location>
</feature>